<organism evidence="3 4">
    <name type="scientific">Diutina rugosa</name>
    <name type="common">Yeast</name>
    <name type="synonym">Candida rugosa</name>
    <dbReference type="NCBI Taxonomy" id="5481"/>
    <lineage>
        <taxon>Eukaryota</taxon>
        <taxon>Fungi</taxon>
        <taxon>Dikarya</taxon>
        <taxon>Ascomycota</taxon>
        <taxon>Saccharomycotina</taxon>
        <taxon>Pichiomycetes</taxon>
        <taxon>Debaryomycetaceae</taxon>
        <taxon>Diutina</taxon>
    </lineage>
</organism>
<feature type="compositionally biased region" description="Acidic residues" evidence="1">
    <location>
        <begin position="254"/>
        <end position="264"/>
    </location>
</feature>
<dbReference type="AlphaFoldDB" id="A0A642UG03"/>
<protein>
    <recommendedName>
        <fullName evidence="2">DUF3020 domain-containing protein</fullName>
    </recommendedName>
</protein>
<dbReference type="OrthoDB" id="5595797at2759"/>
<evidence type="ECO:0000313" key="4">
    <source>
        <dbReference type="Proteomes" id="UP000449547"/>
    </source>
</evidence>
<evidence type="ECO:0000256" key="1">
    <source>
        <dbReference type="SAM" id="MobiDB-lite"/>
    </source>
</evidence>
<feature type="domain" description="DUF3020" evidence="2">
    <location>
        <begin position="759"/>
        <end position="806"/>
    </location>
</feature>
<feature type="compositionally biased region" description="Basic and acidic residues" evidence="1">
    <location>
        <begin position="100"/>
        <end position="130"/>
    </location>
</feature>
<feature type="compositionally biased region" description="Low complexity" evidence="1">
    <location>
        <begin position="738"/>
        <end position="751"/>
    </location>
</feature>
<dbReference type="EMBL" id="SWFT01000149">
    <property type="protein sequence ID" value="KAA8898209.1"/>
    <property type="molecule type" value="Genomic_DNA"/>
</dbReference>
<gene>
    <name evidence="3" type="ORF">DIURU_005064</name>
</gene>
<dbReference type="Proteomes" id="UP000449547">
    <property type="component" value="Unassembled WGS sequence"/>
</dbReference>
<dbReference type="Pfam" id="PF11223">
    <property type="entry name" value="DUF3020"/>
    <property type="match status" value="1"/>
</dbReference>
<dbReference type="GeneID" id="54783715"/>
<feature type="compositionally biased region" description="Polar residues" evidence="1">
    <location>
        <begin position="9"/>
        <end position="20"/>
    </location>
</feature>
<feature type="compositionally biased region" description="Acidic residues" evidence="1">
    <location>
        <begin position="60"/>
        <end position="74"/>
    </location>
</feature>
<feature type="region of interest" description="Disordered" evidence="1">
    <location>
        <begin position="218"/>
        <end position="487"/>
    </location>
</feature>
<feature type="region of interest" description="Disordered" evidence="1">
    <location>
        <begin position="951"/>
        <end position="1035"/>
    </location>
</feature>
<feature type="region of interest" description="Disordered" evidence="1">
    <location>
        <begin position="734"/>
        <end position="753"/>
    </location>
</feature>
<evidence type="ECO:0000313" key="3">
    <source>
        <dbReference type="EMBL" id="KAA8898209.1"/>
    </source>
</evidence>
<name>A0A642UG03_DIURU</name>
<comment type="caution">
    <text evidence="3">The sequence shown here is derived from an EMBL/GenBank/DDBJ whole genome shotgun (WGS) entry which is preliminary data.</text>
</comment>
<accession>A0A642UG03</accession>
<feature type="region of interest" description="Disordered" evidence="1">
    <location>
        <begin position="55"/>
        <end position="171"/>
    </location>
</feature>
<reference evidence="3 4" key="1">
    <citation type="submission" date="2019-07" db="EMBL/GenBank/DDBJ databases">
        <title>Genome assembly of two rare yeast pathogens: Diutina rugosa and Trichomonascus ciferrii.</title>
        <authorList>
            <person name="Mixao V."/>
            <person name="Saus E."/>
            <person name="Hansen A."/>
            <person name="Lass-Flor C."/>
            <person name="Gabaldon T."/>
        </authorList>
    </citation>
    <scope>NUCLEOTIDE SEQUENCE [LARGE SCALE GENOMIC DNA]</scope>
    <source>
        <strain evidence="3 4">CBS 613</strain>
    </source>
</reference>
<feature type="compositionally biased region" description="Polar residues" evidence="1">
    <location>
        <begin position="360"/>
        <end position="372"/>
    </location>
</feature>
<evidence type="ECO:0000259" key="2">
    <source>
        <dbReference type="Pfam" id="PF11223"/>
    </source>
</evidence>
<proteinExistence type="predicted"/>
<dbReference type="RefSeq" id="XP_034010466.1">
    <property type="nucleotide sequence ID" value="XM_034158005.1"/>
</dbReference>
<feature type="region of interest" description="Disordered" evidence="1">
    <location>
        <begin position="1"/>
        <end position="30"/>
    </location>
</feature>
<dbReference type="InterPro" id="IPR021386">
    <property type="entry name" value="SPP41_DUF3020"/>
</dbReference>
<dbReference type="OMA" id="HEPTDEI"/>
<sequence>MDSEEGGTSKANSPRPSISSDPFAAYHHRKPSISTDLDQFSLDAAIGDAFKAVLGTTTEEPAEEASDNDGEFNFDDTISQAFKKVMAEAKQESNEPEIGEPYKNDQSRAEHYPDQHDSHAIESNNHHDSAEASFDLEGAIDAAFESIPANGAAADERDGSVTPNSHHDNGIDMRAEIKDVFEEMESSSYPRKDSENASDKLDLEGVISGAFEGLAKSAEPEIVHSTHRSAQETESAVLNAEASNDEVGDHELPIENDDDDDDEFTSAIGEAFKAFPELGASVGKSASSDPEVPAHKESSSVNSVQQISSNEPYSLRMTSRSTTPHSPATSPKTRSASPPVMDNNIDDVVVTKIESHASSREISQAPSGSSSPKAEVEHGGPSDDDDLNAVISNALDSVLGVGPKESSAPTQPELEPVHQIASESRQEAKPPQRSQSHSPEPPERKDSIDLSQVIGNAVKVAISGSESPSAEHETEPTGPNNNESTDTDLEAAIGNALSMFTSEQVKENDDDEDLDDAIGQAFQTVLGADLTNKENNRERSKADADADLEQAISDALSIAAPLRGTQEGNEELEHIISEAFTSVLEDRRPRRDSILHVASVMRQSLDTEIEASSMDSIIENAFSMAMARSTTTPAPELSRLVSNLSAKYGPSKRGAPEKQAREREFTLTSLKVARHYVEGSELEGSAVLLSNLLNDHTPGAANDHEVPWVNPSYISTIATQVISALSIECRCTSDGLNSTTSPSSDASLSPSIKLRADSRERKKQWRLENVERNLDIELKQRVTRRAITLYGEEDNADRRKWIEEEFTRRRDRRYARNKRARGHDKEMVESLTRNPHLASPVTSLFTLSSALFNNVSVESVSACVLATATAGALYAHEHEVVDIKLISVAVFNILMESMERQPLQERLLNLRTGLTGSSAPYFPGDSPPSPEEDDPHVSVFFDIAKQIQGLADNVSRKRPRVSDSSGSKRAKYDGHYPTLALPATSPFISNKLNQPSSGGSTPQPTPPKPYGGLRKPGSFQRPQPKMKRQFSSMYQ</sequence>
<feature type="compositionally biased region" description="Basic and acidic residues" evidence="1">
    <location>
        <begin position="154"/>
        <end position="171"/>
    </location>
</feature>
<dbReference type="VEuPathDB" id="FungiDB:DIURU_005064"/>
<feature type="compositionally biased region" description="Low complexity" evidence="1">
    <location>
        <begin position="299"/>
        <end position="311"/>
    </location>
</feature>
<feature type="compositionally biased region" description="Polar residues" evidence="1">
    <location>
        <begin position="316"/>
        <end position="336"/>
    </location>
</feature>
<keyword evidence="4" id="KW-1185">Reference proteome</keyword>